<evidence type="ECO:0000256" key="3">
    <source>
        <dbReference type="ARBA" id="ARBA00023125"/>
    </source>
</evidence>
<dbReference type="PROSITE" id="PS50977">
    <property type="entry name" value="HTH_TETR_2"/>
    <property type="match status" value="1"/>
</dbReference>
<dbReference type="PANTHER" id="PTHR30055">
    <property type="entry name" value="HTH-TYPE TRANSCRIPTIONAL REGULATOR RUTR"/>
    <property type="match status" value="1"/>
</dbReference>
<name>A0ABW6T0D6_9ACTN</name>
<sequence>MPKAVDHDERRRHVTAALLRITEREGLEAASVRTVAAEAGCSVGAVQRYFSTKDEMLHFALRTVVEAERERLRHIRLGPGGMPFPDALHATLLELLPLDARRQGEARIWAAFYARAAVHPEFAAVIDELNREARDNLCTVFAYAESVGELRPGQDHNALAQLVLAIMDGLMWSILMHPSGAHQDHLSAVDAAVDLVTGRSK</sequence>
<keyword evidence="3 5" id="KW-0238">DNA-binding</keyword>
<dbReference type="InterPro" id="IPR039538">
    <property type="entry name" value="BetI_C"/>
</dbReference>
<keyword evidence="1" id="KW-0678">Repressor</keyword>
<dbReference type="PANTHER" id="PTHR30055:SF234">
    <property type="entry name" value="HTH-TYPE TRANSCRIPTIONAL REGULATOR BETI"/>
    <property type="match status" value="1"/>
</dbReference>
<keyword evidence="2" id="KW-0805">Transcription regulation</keyword>
<dbReference type="EMBL" id="JBIASD010000026">
    <property type="protein sequence ID" value="MFF3669968.1"/>
    <property type="molecule type" value="Genomic_DNA"/>
</dbReference>
<dbReference type="InterPro" id="IPR050109">
    <property type="entry name" value="HTH-type_TetR-like_transc_reg"/>
</dbReference>
<dbReference type="Pfam" id="PF00440">
    <property type="entry name" value="TetR_N"/>
    <property type="match status" value="1"/>
</dbReference>
<gene>
    <name evidence="7" type="ORF">ACFYXI_30710</name>
</gene>
<evidence type="ECO:0000313" key="7">
    <source>
        <dbReference type="EMBL" id="MFF3669968.1"/>
    </source>
</evidence>
<feature type="domain" description="HTH tetR-type" evidence="6">
    <location>
        <begin position="8"/>
        <end position="68"/>
    </location>
</feature>
<protein>
    <submittedName>
        <fullName evidence="7">TetR/AcrR family transcriptional regulator</fullName>
    </submittedName>
</protein>
<keyword evidence="8" id="KW-1185">Reference proteome</keyword>
<comment type="caution">
    <text evidence="7">The sequence shown here is derived from an EMBL/GenBank/DDBJ whole genome shotgun (WGS) entry which is preliminary data.</text>
</comment>
<dbReference type="InterPro" id="IPR036271">
    <property type="entry name" value="Tet_transcr_reg_TetR-rel_C_sf"/>
</dbReference>
<dbReference type="SUPFAM" id="SSF48498">
    <property type="entry name" value="Tetracyclin repressor-like, C-terminal domain"/>
    <property type="match status" value="1"/>
</dbReference>
<evidence type="ECO:0000256" key="2">
    <source>
        <dbReference type="ARBA" id="ARBA00023015"/>
    </source>
</evidence>
<evidence type="ECO:0000256" key="1">
    <source>
        <dbReference type="ARBA" id="ARBA00022491"/>
    </source>
</evidence>
<organism evidence="7 8">
    <name type="scientific">Microtetraspora malaysiensis</name>
    <dbReference type="NCBI Taxonomy" id="161358"/>
    <lineage>
        <taxon>Bacteria</taxon>
        <taxon>Bacillati</taxon>
        <taxon>Actinomycetota</taxon>
        <taxon>Actinomycetes</taxon>
        <taxon>Streptosporangiales</taxon>
        <taxon>Streptosporangiaceae</taxon>
        <taxon>Microtetraspora</taxon>
    </lineage>
</organism>
<dbReference type="RefSeq" id="WP_387416238.1">
    <property type="nucleotide sequence ID" value="NZ_CP191998.1"/>
</dbReference>
<dbReference type="Proteomes" id="UP001602013">
    <property type="component" value="Unassembled WGS sequence"/>
</dbReference>
<reference evidence="7 8" key="1">
    <citation type="submission" date="2024-10" db="EMBL/GenBank/DDBJ databases">
        <title>The Natural Products Discovery Center: Release of the First 8490 Sequenced Strains for Exploring Actinobacteria Biosynthetic Diversity.</title>
        <authorList>
            <person name="Kalkreuter E."/>
            <person name="Kautsar S.A."/>
            <person name="Yang D."/>
            <person name="Bader C.D."/>
            <person name="Teijaro C.N."/>
            <person name="Fluegel L."/>
            <person name="Davis C.M."/>
            <person name="Simpson J.R."/>
            <person name="Lauterbach L."/>
            <person name="Steele A.D."/>
            <person name="Gui C."/>
            <person name="Meng S."/>
            <person name="Li G."/>
            <person name="Viehrig K."/>
            <person name="Ye F."/>
            <person name="Su P."/>
            <person name="Kiefer A.F."/>
            <person name="Nichols A."/>
            <person name="Cepeda A.J."/>
            <person name="Yan W."/>
            <person name="Fan B."/>
            <person name="Jiang Y."/>
            <person name="Adhikari A."/>
            <person name="Zheng C.-J."/>
            <person name="Schuster L."/>
            <person name="Cowan T.M."/>
            <person name="Smanski M.J."/>
            <person name="Chevrette M.G."/>
            <person name="De Carvalho L.P.S."/>
            <person name="Shen B."/>
        </authorList>
    </citation>
    <scope>NUCLEOTIDE SEQUENCE [LARGE SCALE GENOMIC DNA]</scope>
    <source>
        <strain evidence="7 8">NPDC002173</strain>
    </source>
</reference>
<dbReference type="InterPro" id="IPR009057">
    <property type="entry name" value="Homeodomain-like_sf"/>
</dbReference>
<evidence type="ECO:0000256" key="5">
    <source>
        <dbReference type="PROSITE-ProRule" id="PRU00335"/>
    </source>
</evidence>
<dbReference type="Pfam" id="PF13977">
    <property type="entry name" value="TetR_C_6"/>
    <property type="match status" value="1"/>
</dbReference>
<evidence type="ECO:0000259" key="6">
    <source>
        <dbReference type="PROSITE" id="PS50977"/>
    </source>
</evidence>
<keyword evidence="4" id="KW-0804">Transcription</keyword>
<evidence type="ECO:0000313" key="8">
    <source>
        <dbReference type="Proteomes" id="UP001602013"/>
    </source>
</evidence>
<evidence type="ECO:0000256" key="4">
    <source>
        <dbReference type="ARBA" id="ARBA00023163"/>
    </source>
</evidence>
<dbReference type="Gene3D" id="1.10.357.10">
    <property type="entry name" value="Tetracycline Repressor, domain 2"/>
    <property type="match status" value="1"/>
</dbReference>
<proteinExistence type="predicted"/>
<accession>A0ABW6T0D6</accession>
<dbReference type="InterPro" id="IPR001647">
    <property type="entry name" value="HTH_TetR"/>
</dbReference>
<dbReference type="SUPFAM" id="SSF46689">
    <property type="entry name" value="Homeodomain-like"/>
    <property type="match status" value="1"/>
</dbReference>
<feature type="DNA-binding region" description="H-T-H motif" evidence="5">
    <location>
        <begin position="31"/>
        <end position="50"/>
    </location>
</feature>